<evidence type="ECO:0000256" key="1">
    <source>
        <dbReference type="ARBA" id="ARBA00010574"/>
    </source>
</evidence>
<dbReference type="RefSeq" id="WP_038606393.1">
    <property type="nucleotide sequence ID" value="NZ_CP008944.1"/>
</dbReference>
<evidence type="ECO:0000256" key="2">
    <source>
        <dbReference type="HAMAP-Rule" id="MF_01477"/>
    </source>
</evidence>
<dbReference type="Pfam" id="PF02410">
    <property type="entry name" value="RsfS"/>
    <property type="match status" value="1"/>
</dbReference>
<dbReference type="Gene3D" id="3.30.460.10">
    <property type="entry name" value="Beta Polymerase, domain 2"/>
    <property type="match status" value="1"/>
</dbReference>
<reference evidence="4 5" key="1">
    <citation type="submission" date="2014-07" db="EMBL/GenBank/DDBJ databases">
        <title>Complete genome sequence of Corynebacterium atypicum DSM 44849: identifiction of the mycolic acid biosynthesis genes.</title>
        <authorList>
            <person name="Tippelt A."/>
            <person name="Mollmann S."/>
            <person name="Albersmeier A."/>
            <person name="Jaenicke S."/>
            <person name="Ruckert C."/>
            <person name="Tauch A."/>
        </authorList>
    </citation>
    <scope>NUCLEOTIDE SEQUENCE [LARGE SCALE GENOMIC DNA]</scope>
    <source>
        <strain evidence="4 5">R2070</strain>
    </source>
</reference>
<dbReference type="HAMAP" id="MF_01477">
    <property type="entry name" value="Iojap_RsfS"/>
    <property type="match status" value="1"/>
</dbReference>
<keyword evidence="2" id="KW-0963">Cytoplasm</keyword>
<organism evidence="4 5">
    <name type="scientific">Corynebacterium atypicum</name>
    <dbReference type="NCBI Taxonomy" id="191610"/>
    <lineage>
        <taxon>Bacteria</taxon>
        <taxon>Bacillati</taxon>
        <taxon>Actinomycetota</taxon>
        <taxon>Actinomycetes</taxon>
        <taxon>Mycobacteriales</taxon>
        <taxon>Corynebacteriaceae</taxon>
        <taxon>Corynebacterium</taxon>
    </lineage>
</organism>
<comment type="similarity">
    <text evidence="1 2">Belongs to the Iojap/RsfS family.</text>
</comment>
<dbReference type="PANTHER" id="PTHR21043">
    <property type="entry name" value="IOJAP SUPERFAMILY ORTHOLOG"/>
    <property type="match status" value="1"/>
</dbReference>
<protein>
    <recommendedName>
        <fullName evidence="2">Ribosomal silencing factor RsfS</fullName>
    </recommendedName>
</protein>
<name>A0ABN4DGY5_9CORY</name>
<comment type="subunit">
    <text evidence="2">Interacts with ribosomal protein uL14 (rplN).</text>
</comment>
<gene>
    <name evidence="2" type="primary">rsfS</name>
    <name evidence="4" type="ORF">CATYP_08050</name>
</gene>
<dbReference type="InterPro" id="IPR004394">
    <property type="entry name" value="Iojap/RsfS/C7orf30"/>
</dbReference>
<keyword evidence="5" id="KW-1185">Reference proteome</keyword>
<evidence type="ECO:0000313" key="5">
    <source>
        <dbReference type="Proteomes" id="UP000028504"/>
    </source>
</evidence>
<keyword evidence="2" id="KW-0810">Translation regulation</keyword>
<comment type="function">
    <text evidence="2">Functions as a ribosomal silencing factor. Interacts with ribosomal protein uL14 (rplN), blocking formation of intersubunit bridge B8. Prevents association of the 30S and 50S ribosomal subunits and the formation of functional ribosomes, thus repressing translation.</text>
</comment>
<dbReference type="NCBIfam" id="TIGR00090">
    <property type="entry name" value="rsfS_iojap_ybeB"/>
    <property type="match status" value="1"/>
</dbReference>
<comment type="subcellular location">
    <subcellularLocation>
        <location evidence="2">Cytoplasm</location>
    </subcellularLocation>
</comment>
<evidence type="ECO:0000313" key="4">
    <source>
        <dbReference type="EMBL" id="AIG64542.1"/>
    </source>
</evidence>
<proteinExistence type="inferred from homology"/>
<dbReference type="PANTHER" id="PTHR21043:SF0">
    <property type="entry name" value="MITOCHONDRIAL ASSEMBLY OF RIBOSOMAL LARGE SUBUNIT PROTEIN 1"/>
    <property type="match status" value="1"/>
</dbReference>
<dbReference type="EMBL" id="CP008944">
    <property type="protein sequence ID" value="AIG64542.1"/>
    <property type="molecule type" value="Genomic_DNA"/>
</dbReference>
<dbReference type="InterPro" id="IPR043519">
    <property type="entry name" value="NT_sf"/>
</dbReference>
<sequence length="159" mass="17569">MSVSEESRRLAGIAARAADAKQASNVAVIDVSDVMAISDIFIVASATNEPHVRAIVENIEDALTADGEEPLRREGNREYRWVLLDYGGVVVHVQREEEREFYGLDRLYRSCPLVEVEGIEPAQRPGKWVEEVDPRRVESVEDLPLAGSAPGPTSSSRRP</sequence>
<feature type="region of interest" description="Disordered" evidence="3">
    <location>
        <begin position="139"/>
        <end position="159"/>
    </location>
</feature>
<accession>A0ABN4DGY5</accession>
<dbReference type="SUPFAM" id="SSF81301">
    <property type="entry name" value="Nucleotidyltransferase"/>
    <property type="match status" value="1"/>
</dbReference>
<dbReference type="Proteomes" id="UP000028504">
    <property type="component" value="Chromosome"/>
</dbReference>
<evidence type="ECO:0000256" key="3">
    <source>
        <dbReference type="SAM" id="MobiDB-lite"/>
    </source>
</evidence>
<keyword evidence="2" id="KW-0678">Repressor</keyword>